<accession>A0A4R2L4S6</accession>
<dbReference type="GO" id="GO:0003735">
    <property type="term" value="F:structural constituent of ribosome"/>
    <property type="evidence" value="ECO:0007669"/>
    <property type="project" value="InterPro"/>
</dbReference>
<evidence type="ECO:0000259" key="10">
    <source>
        <dbReference type="SMART" id="SM00739"/>
    </source>
</evidence>
<comment type="function">
    <text evidence="7 8">One of the proteins that surrounds the polypeptide exit tunnel on the outside of the subunit.</text>
</comment>
<dbReference type="Pfam" id="PF00467">
    <property type="entry name" value="KOW"/>
    <property type="match status" value="1"/>
</dbReference>
<evidence type="ECO:0000256" key="3">
    <source>
        <dbReference type="ARBA" id="ARBA00022884"/>
    </source>
</evidence>
<comment type="subunit">
    <text evidence="8">Part of the 50S ribosomal subunit.</text>
</comment>
<organism evidence="11 12">
    <name type="scientific">Plasticicumulans lactativorans</name>
    <dbReference type="NCBI Taxonomy" id="1133106"/>
    <lineage>
        <taxon>Bacteria</taxon>
        <taxon>Pseudomonadati</taxon>
        <taxon>Pseudomonadota</taxon>
        <taxon>Gammaproteobacteria</taxon>
        <taxon>Candidatus Competibacteraceae</taxon>
        <taxon>Plasticicumulans</taxon>
    </lineage>
</organism>
<keyword evidence="4 8" id="KW-0689">Ribosomal protein</keyword>
<evidence type="ECO:0000256" key="5">
    <source>
        <dbReference type="ARBA" id="ARBA00023274"/>
    </source>
</evidence>
<dbReference type="HAMAP" id="MF_01326_B">
    <property type="entry name" value="Ribosomal_uL24_B"/>
    <property type="match status" value="1"/>
</dbReference>
<evidence type="ECO:0000313" key="12">
    <source>
        <dbReference type="Proteomes" id="UP000295765"/>
    </source>
</evidence>
<evidence type="ECO:0000256" key="9">
    <source>
        <dbReference type="RuleBase" id="RU003477"/>
    </source>
</evidence>
<dbReference type="AlphaFoldDB" id="A0A4R2L4S6"/>
<dbReference type="FunFam" id="2.30.30.30:FF:000004">
    <property type="entry name" value="50S ribosomal protein L24"/>
    <property type="match status" value="1"/>
</dbReference>
<dbReference type="Gene3D" id="2.30.30.30">
    <property type="match status" value="1"/>
</dbReference>
<evidence type="ECO:0000256" key="1">
    <source>
        <dbReference type="ARBA" id="ARBA00010618"/>
    </source>
</evidence>
<protein>
    <recommendedName>
        <fullName evidence="6 8">Large ribosomal subunit protein uL24</fullName>
    </recommendedName>
</protein>
<evidence type="ECO:0000256" key="4">
    <source>
        <dbReference type="ARBA" id="ARBA00022980"/>
    </source>
</evidence>
<comment type="function">
    <text evidence="8">One of two assembly initiator proteins, it binds directly to the 5'-end of the 23S rRNA, where it nucleates assembly of the 50S subunit.</text>
</comment>
<evidence type="ECO:0000256" key="7">
    <source>
        <dbReference type="ARBA" id="ARBA00058688"/>
    </source>
</evidence>
<dbReference type="GO" id="GO:0006412">
    <property type="term" value="P:translation"/>
    <property type="evidence" value="ECO:0007669"/>
    <property type="project" value="UniProtKB-UniRule"/>
</dbReference>
<dbReference type="GO" id="GO:0019843">
    <property type="term" value="F:rRNA binding"/>
    <property type="evidence" value="ECO:0007669"/>
    <property type="project" value="UniProtKB-UniRule"/>
</dbReference>
<dbReference type="Proteomes" id="UP000295765">
    <property type="component" value="Unassembled WGS sequence"/>
</dbReference>
<evidence type="ECO:0000256" key="2">
    <source>
        <dbReference type="ARBA" id="ARBA00022730"/>
    </source>
</evidence>
<dbReference type="InterPro" id="IPR057264">
    <property type="entry name" value="Ribosomal_uL24_C"/>
</dbReference>
<dbReference type="EMBL" id="SLWY01000005">
    <property type="protein sequence ID" value="TCO82291.1"/>
    <property type="molecule type" value="Genomic_DNA"/>
</dbReference>
<dbReference type="OrthoDB" id="9807419at2"/>
<dbReference type="InterPro" id="IPR005824">
    <property type="entry name" value="KOW"/>
</dbReference>
<dbReference type="InterPro" id="IPR014722">
    <property type="entry name" value="Rib_uL2_dom2"/>
</dbReference>
<evidence type="ECO:0000256" key="6">
    <source>
        <dbReference type="ARBA" id="ARBA00035206"/>
    </source>
</evidence>
<dbReference type="InterPro" id="IPR005825">
    <property type="entry name" value="Ribosomal_uL24_CS"/>
</dbReference>
<keyword evidence="12" id="KW-1185">Reference proteome</keyword>
<dbReference type="SUPFAM" id="SSF50104">
    <property type="entry name" value="Translation proteins SH3-like domain"/>
    <property type="match status" value="1"/>
</dbReference>
<dbReference type="InterPro" id="IPR041988">
    <property type="entry name" value="Ribosomal_uL24_KOW"/>
</dbReference>
<name>A0A4R2L4S6_9GAMM</name>
<gene>
    <name evidence="8" type="primary">rplX</name>
    <name evidence="11" type="ORF">EV699_10578</name>
</gene>
<reference evidence="11 12" key="1">
    <citation type="submission" date="2019-03" db="EMBL/GenBank/DDBJ databases">
        <title>Genomic Encyclopedia of Type Strains, Phase IV (KMG-IV): sequencing the most valuable type-strain genomes for metagenomic binning, comparative biology and taxonomic classification.</title>
        <authorList>
            <person name="Goeker M."/>
        </authorList>
    </citation>
    <scope>NUCLEOTIDE SEQUENCE [LARGE SCALE GENOMIC DNA]</scope>
    <source>
        <strain evidence="11 12">DSM 25287</strain>
    </source>
</reference>
<dbReference type="InterPro" id="IPR003256">
    <property type="entry name" value="Ribosomal_uL24"/>
</dbReference>
<keyword evidence="2 8" id="KW-0699">rRNA-binding</keyword>
<comment type="caution">
    <text evidence="11">The sequence shown here is derived from an EMBL/GenBank/DDBJ whole genome shotgun (WGS) entry which is preliminary data.</text>
</comment>
<dbReference type="PROSITE" id="PS01108">
    <property type="entry name" value="RIBOSOMAL_L24"/>
    <property type="match status" value="1"/>
</dbReference>
<dbReference type="PANTHER" id="PTHR12903">
    <property type="entry name" value="MITOCHONDRIAL RIBOSOMAL PROTEIN L24"/>
    <property type="match status" value="1"/>
</dbReference>
<feature type="domain" description="KOW" evidence="10">
    <location>
        <begin position="3"/>
        <end position="30"/>
    </location>
</feature>
<keyword evidence="3 8" id="KW-0694">RNA-binding</keyword>
<dbReference type="NCBIfam" id="TIGR01079">
    <property type="entry name" value="rplX_bact"/>
    <property type="match status" value="1"/>
</dbReference>
<dbReference type="RefSeq" id="WP_132539588.1">
    <property type="nucleotide sequence ID" value="NZ_SLWY01000005.1"/>
</dbReference>
<dbReference type="CDD" id="cd06089">
    <property type="entry name" value="KOW_RPL26"/>
    <property type="match status" value="1"/>
</dbReference>
<dbReference type="Pfam" id="PF17136">
    <property type="entry name" value="ribosomal_L24"/>
    <property type="match status" value="1"/>
</dbReference>
<sequence length="105" mass="11645">MRKIRKGDEVIIVAGKDKGRTGKVIRVTADERVFVEGVNMIKKHAKPNPTRGVAGGIIEREASLHVSNVALFNPATKCADRVGFRILDDGRKVRYFKSNNEIVDV</sequence>
<evidence type="ECO:0000313" key="11">
    <source>
        <dbReference type="EMBL" id="TCO82291.1"/>
    </source>
</evidence>
<keyword evidence="5 8" id="KW-0687">Ribonucleoprotein</keyword>
<proteinExistence type="inferred from homology"/>
<dbReference type="SMART" id="SM00739">
    <property type="entry name" value="KOW"/>
    <property type="match status" value="1"/>
</dbReference>
<dbReference type="InterPro" id="IPR008991">
    <property type="entry name" value="Translation_prot_SH3-like_sf"/>
</dbReference>
<comment type="similarity">
    <text evidence="1 8 9">Belongs to the universal ribosomal protein uL24 family.</text>
</comment>
<dbReference type="GO" id="GO:0005840">
    <property type="term" value="C:ribosome"/>
    <property type="evidence" value="ECO:0007669"/>
    <property type="project" value="UniProtKB-KW"/>
</dbReference>
<evidence type="ECO:0000256" key="8">
    <source>
        <dbReference type="HAMAP-Rule" id="MF_01326"/>
    </source>
</evidence>
<dbReference type="GO" id="GO:1990904">
    <property type="term" value="C:ribonucleoprotein complex"/>
    <property type="evidence" value="ECO:0007669"/>
    <property type="project" value="UniProtKB-KW"/>
</dbReference>